<dbReference type="RefSeq" id="WP_128759581.1">
    <property type="nucleotide sequence ID" value="NZ_QOVI01000001.1"/>
</dbReference>
<protein>
    <recommendedName>
        <fullName evidence="3">Lipocalin-like protein</fullName>
    </recommendedName>
</protein>
<dbReference type="Proteomes" id="UP000289821">
    <property type="component" value="Unassembled WGS sequence"/>
</dbReference>
<organism evidence="1 2">
    <name type="scientific">Leeuwenhoekiella aestuarii</name>
    <dbReference type="NCBI Taxonomy" id="2249426"/>
    <lineage>
        <taxon>Bacteria</taxon>
        <taxon>Pseudomonadati</taxon>
        <taxon>Bacteroidota</taxon>
        <taxon>Flavobacteriia</taxon>
        <taxon>Flavobacteriales</taxon>
        <taxon>Flavobacteriaceae</taxon>
        <taxon>Leeuwenhoekiella</taxon>
    </lineage>
</organism>
<proteinExistence type="predicted"/>
<comment type="caution">
    <text evidence="1">The sequence shown here is derived from an EMBL/GenBank/DDBJ whole genome shotgun (WGS) entry which is preliminary data.</text>
</comment>
<evidence type="ECO:0000313" key="1">
    <source>
        <dbReference type="EMBL" id="RXG17986.1"/>
    </source>
</evidence>
<evidence type="ECO:0000313" key="2">
    <source>
        <dbReference type="Proteomes" id="UP000289821"/>
    </source>
</evidence>
<reference evidence="1 2" key="1">
    <citation type="submission" date="2018-07" db="EMBL/GenBank/DDBJ databases">
        <title>Leeuwenhoekiella genomics.</title>
        <authorList>
            <person name="Tahon G."/>
            <person name="Willems A."/>
        </authorList>
    </citation>
    <scope>NUCLEOTIDE SEQUENCE [LARGE SCALE GENOMIC DNA]</scope>
    <source>
        <strain evidence="1 2">R-50232</strain>
    </source>
</reference>
<gene>
    <name evidence="1" type="ORF">DSM04_101172</name>
</gene>
<dbReference type="EMBL" id="QOVI01000001">
    <property type="protein sequence ID" value="RXG17986.1"/>
    <property type="molecule type" value="Genomic_DNA"/>
</dbReference>
<dbReference type="AlphaFoldDB" id="A0A4Q0P090"/>
<keyword evidence="2" id="KW-1185">Reference proteome</keyword>
<accession>A0A4Q0P090</accession>
<sequence>MKVKLKQLLGLWRFTDDNLVIDFYVRQFDERTQTGLSFFTVCPKGNGEQETNYEWQGIPVVLNTPNELASIEIDNLTASETDSKYQDIKIWSFEINQMTLQFGDGTRIEFQKRL</sequence>
<name>A0A4Q0P090_9FLAO</name>
<evidence type="ECO:0008006" key="3">
    <source>
        <dbReference type="Google" id="ProtNLM"/>
    </source>
</evidence>